<keyword evidence="4" id="KW-0902">Two-component regulatory system</keyword>
<evidence type="ECO:0000259" key="9">
    <source>
        <dbReference type="PROSITE" id="PS01124"/>
    </source>
</evidence>
<dbReference type="InterPro" id="IPR009057">
    <property type="entry name" value="Homeodomain-like_sf"/>
</dbReference>
<dbReference type="SUPFAM" id="SSF46689">
    <property type="entry name" value="Homeodomain-like"/>
    <property type="match status" value="2"/>
</dbReference>
<feature type="domain" description="HTH araC/xylS-type" evidence="9">
    <location>
        <begin position="346"/>
        <end position="444"/>
    </location>
</feature>
<sequence>MKICVADDEQRVRESIVHKLRGCHPYAEVFDVGFGQEALERIVAVRPDLLFVDIRMPELDGLSILQEAKRLRPMTEAIVLTGYEDFDYARTALQRGALDYMLKPADREQLRQRVARVYEGMSARFAEQVGVRLRGDAGSGIVRRDGNLSLWFDERAGKTVRFRESGEEAEALAIGSVRNGDVEADIVPAASWPSGTVFFRPDEFPGAWEAELGRWQDRRFYGRPPASGAARLHPYAVPPEAAAARRQVLLAAKKGDRERLNRSAADWLGALEGIRAEALKRECEKLLNWLDEGLFAESPASGLGSRTEDRAAELAVLRTWPELRGWMLKALDAYLPPRPVAATAWDEVLGLLENGEGPGLSLEEAASRLGVHPVTFSRLFKQRVGVPFVRYMVERRMQRARLLLLAGNDPVADVAEAVGYADLRYFGSLFKQAFGMTPGEYRRLHGTRSGGPR</sequence>
<accession>A0A7X0SSX9</accession>
<dbReference type="SMART" id="SM00448">
    <property type="entry name" value="REC"/>
    <property type="match status" value="1"/>
</dbReference>
<dbReference type="GO" id="GO:0043565">
    <property type="term" value="F:sequence-specific DNA binding"/>
    <property type="evidence" value="ECO:0007669"/>
    <property type="project" value="InterPro"/>
</dbReference>
<keyword evidence="7" id="KW-0804">Transcription</keyword>
<dbReference type="SUPFAM" id="SSF52172">
    <property type="entry name" value="CheY-like"/>
    <property type="match status" value="1"/>
</dbReference>
<dbReference type="Proteomes" id="UP000564644">
    <property type="component" value="Unassembled WGS sequence"/>
</dbReference>
<evidence type="ECO:0000259" key="10">
    <source>
        <dbReference type="PROSITE" id="PS50110"/>
    </source>
</evidence>
<keyword evidence="3 8" id="KW-0597">Phosphoprotein</keyword>
<dbReference type="Gene3D" id="3.40.50.2300">
    <property type="match status" value="1"/>
</dbReference>
<evidence type="ECO:0000256" key="4">
    <source>
        <dbReference type="ARBA" id="ARBA00023012"/>
    </source>
</evidence>
<keyword evidence="6" id="KW-0238">DNA-binding</keyword>
<dbReference type="InterPro" id="IPR051552">
    <property type="entry name" value="HptR"/>
</dbReference>
<dbReference type="Pfam" id="PF00072">
    <property type="entry name" value="Response_reg"/>
    <property type="match status" value="1"/>
</dbReference>
<keyword evidence="2" id="KW-0963">Cytoplasm</keyword>
<feature type="modified residue" description="4-aspartylphosphate" evidence="8">
    <location>
        <position position="53"/>
    </location>
</feature>
<dbReference type="PROSITE" id="PS00041">
    <property type="entry name" value="HTH_ARAC_FAMILY_1"/>
    <property type="match status" value="1"/>
</dbReference>
<dbReference type="GO" id="GO:0003700">
    <property type="term" value="F:DNA-binding transcription factor activity"/>
    <property type="evidence" value="ECO:0007669"/>
    <property type="project" value="InterPro"/>
</dbReference>
<comment type="subcellular location">
    <subcellularLocation>
        <location evidence="1">Cytoplasm</location>
    </subcellularLocation>
</comment>
<dbReference type="InterPro" id="IPR020449">
    <property type="entry name" value="Tscrpt_reg_AraC-type_HTH"/>
</dbReference>
<evidence type="ECO:0000313" key="12">
    <source>
        <dbReference type="Proteomes" id="UP000564644"/>
    </source>
</evidence>
<dbReference type="Pfam" id="PF12833">
    <property type="entry name" value="HTH_18"/>
    <property type="match status" value="1"/>
</dbReference>
<dbReference type="CDD" id="cd17536">
    <property type="entry name" value="REC_YesN-like"/>
    <property type="match status" value="1"/>
</dbReference>
<evidence type="ECO:0000313" key="11">
    <source>
        <dbReference type="EMBL" id="MBB6735416.1"/>
    </source>
</evidence>
<dbReference type="EMBL" id="JACJVO010000048">
    <property type="protein sequence ID" value="MBB6735416.1"/>
    <property type="molecule type" value="Genomic_DNA"/>
</dbReference>
<organism evidence="11 12">
    <name type="scientific">Cohnella zeiphila</name>
    <dbReference type="NCBI Taxonomy" id="2761120"/>
    <lineage>
        <taxon>Bacteria</taxon>
        <taxon>Bacillati</taxon>
        <taxon>Bacillota</taxon>
        <taxon>Bacilli</taxon>
        <taxon>Bacillales</taxon>
        <taxon>Paenibacillaceae</taxon>
        <taxon>Cohnella</taxon>
    </lineage>
</organism>
<evidence type="ECO:0000256" key="5">
    <source>
        <dbReference type="ARBA" id="ARBA00023015"/>
    </source>
</evidence>
<comment type="caution">
    <text evidence="11">The sequence shown here is derived from an EMBL/GenBank/DDBJ whole genome shotgun (WGS) entry which is preliminary data.</text>
</comment>
<dbReference type="PANTHER" id="PTHR42713:SF3">
    <property type="entry name" value="TRANSCRIPTIONAL REGULATORY PROTEIN HPTR"/>
    <property type="match status" value="1"/>
</dbReference>
<dbReference type="InterPro" id="IPR018062">
    <property type="entry name" value="HTH_AraC-typ_CS"/>
</dbReference>
<evidence type="ECO:0000256" key="8">
    <source>
        <dbReference type="PROSITE-ProRule" id="PRU00169"/>
    </source>
</evidence>
<dbReference type="InterPro" id="IPR018060">
    <property type="entry name" value="HTH_AraC"/>
</dbReference>
<name>A0A7X0SSX9_9BACL</name>
<dbReference type="PANTHER" id="PTHR42713">
    <property type="entry name" value="HISTIDINE KINASE-RELATED"/>
    <property type="match status" value="1"/>
</dbReference>
<evidence type="ECO:0000256" key="3">
    <source>
        <dbReference type="ARBA" id="ARBA00022553"/>
    </source>
</evidence>
<evidence type="ECO:0000256" key="2">
    <source>
        <dbReference type="ARBA" id="ARBA00022490"/>
    </source>
</evidence>
<dbReference type="SMART" id="SM00342">
    <property type="entry name" value="HTH_ARAC"/>
    <property type="match status" value="1"/>
</dbReference>
<dbReference type="PROSITE" id="PS01124">
    <property type="entry name" value="HTH_ARAC_FAMILY_2"/>
    <property type="match status" value="1"/>
</dbReference>
<keyword evidence="12" id="KW-1185">Reference proteome</keyword>
<dbReference type="AlphaFoldDB" id="A0A7X0SSX9"/>
<evidence type="ECO:0000256" key="6">
    <source>
        <dbReference type="ARBA" id="ARBA00023125"/>
    </source>
</evidence>
<reference evidence="11 12" key="1">
    <citation type="submission" date="2020-08" db="EMBL/GenBank/DDBJ databases">
        <title>Cohnella phylogeny.</title>
        <authorList>
            <person name="Dunlap C."/>
        </authorList>
    </citation>
    <scope>NUCLEOTIDE SEQUENCE [LARGE SCALE GENOMIC DNA]</scope>
    <source>
        <strain evidence="11 12">CBP 2801</strain>
    </source>
</reference>
<keyword evidence="5" id="KW-0805">Transcription regulation</keyword>
<evidence type="ECO:0000256" key="7">
    <source>
        <dbReference type="ARBA" id="ARBA00023163"/>
    </source>
</evidence>
<proteinExistence type="predicted"/>
<dbReference type="RefSeq" id="WP_185133070.1">
    <property type="nucleotide sequence ID" value="NZ_JACJVO010000048.1"/>
</dbReference>
<dbReference type="GO" id="GO:0005737">
    <property type="term" value="C:cytoplasm"/>
    <property type="evidence" value="ECO:0007669"/>
    <property type="project" value="UniProtKB-SubCell"/>
</dbReference>
<dbReference type="GO" id="GO:0000160">
    <property type="term" value="P:phosphorelay signal transduction system"/>
    <property type="evidence" value="ECO:0007669"/>
    <property type="project" value="UniProtKB-KW"/>
</dbReference>
<dbReference type="Gene3D" id="1.10.10.60">
    <property type="entry name" value="Homeodomain-like"/>
    <property type="match status" value="2"/>
</dbReference>
<dbReference type="PRINTS" id="PR00032">
    <property type="entry name" value="HTHARAC"/>
</dbReference>
<dbReference type="InterPro" id="IPR011006">
    <property type="entry name" value="CheY-like_superfamily"/>
</dbReference>
<dbReference type="InterPro" id="IPR001789">
    <property type="entry name" value="Sig_transdc_resp-reg_receiver"/>
</dbReference>
<feature type="domain" description="Response regulatory" evidence="10">
    <location>
        <begin position="2"/>
        <end position="118"/>
    </location>
</feature>
<dbReference type="PROSITE" id="PS50110">
    <property type="entry name" value="RESPONSE_REGULATORY"/>
    <property type="match status" value="1"/>
</dbReference>
<evidence type="ECO:0000256" key="1">
    <source>
        <dbReference type="ARBA" id="ARBA00004496"/>
    </source>
</evidence>
<protein>
    <submittedName>
        <fullName evidence="11">Helix-turn-helix domain-containing protein</fullName>
    </submittedName>
</protein>
<gene>
    <name evidence="11" type="ORF">H7C18_31355</name>
</gene>